<keyword evidence="1" id="KW-0812">Transmembrane</keyword>
<accession>K1M3Q6</accession>
<organism evidence="2 3">
    <name type="scientific">Cecembia lonarensis (strain CCUG 58316 / KCTC 22772 / LW9)</name>
    <dbReference type="NCBI Taxonomy" id="1225176"/>
    <lineage>
        <taxon>Bacteria</taxon>
        <taxon>Pseudomonadati</taxon>
        <taxon>Bacteroidota</taxon>
        <taxon>Cytophagia</taxon>
        <taxon>Cytophagales</taxon>
        <taxon>Cyclobacteriaceae</taxon>
        <taxon>Cecembia</taxon>
    </lineage>
</organism>
<name>K1M3Q6_CECL9</name>
<reference evidence="2 3" key="1">
    <citation type="journal article" date="2012" name="J. Bacteriol.">
        <title>Draft Genome Sequence of Cecembia lonarensis Strain LW9T, Isolated from Lonar Lake, a Haloalkaline Lake in India.</title>
        <authorList>
            <person name="Shivaji S."/>
            <person name="Ara S."/>
            <person name="Singh A."/>
            <person name="Pinnaka A.K."/>
        </authorList>
    </citation>
    <scope>NUCLEOTIDE SEQUENCE [LARGE SCALE GENOMIC DNA]</scope>
    <source>
        <strain evidence="2 3">LW9</strain>
    </source>
</reference>
<protein>
    <submittedName>
        <fullName evidence="2">Uncharacterized protein</fullName>
    </submittedName>
</protein>
<proteinExistence type="predicted"/>
<keyword evidence="3" id="KW-1185">Reference proteome</keyword>
<dbReference type="Proteomes" id="UP000004478">
    <property type="component" value="Unassembled WGS sequence"/>
</dbReference>
<evidence type="ECO:0000313" key="2">
    <source>
        <dbReference type="EMBL" id="EKB50894.1"/>
    </source>
</evidence>
<keyword evidence="1" id="KW-1133">Transmembrane helix</keyword>
<gene>
    <name evidence="2" type="ORF">B879_00422</name>
</gene>
<dbReference type="EMBL" id="AMGM01000004">
    <property type="protein sequence ID" value="EKB50894.1"/>
    <property type="molecule type" value="Genomic_DNA"/>
</dbReference>
<comment type="caution">
    <text evidence="2">The sequence shown here is derived from an EMBL/GenBank/DDBJ whole genome shotgun (WGS) entry which is preliminary data.</text>
</comment>
<evidence type="ECO:0000256" key="1">
    <source>
        <dbReference type="SAM" id="Phobius"/>
    </source>
</evidence>
<keyword evidence="1" id="KW-0472">Membrane</keyword>
<feature type="transmembrane region" description="Helical" evidence="1">
    <location>
        <begin position="6"/>
        <end position="23"/>
    </location>
</feature>
<dbReference type="AlphaFoldDB" id="K1M3Q6"/>
<dbReference type="RefSeq" id="WP_009183471.1">
    <property type="nucleotide sequence ID" value="NZ_AMGM01000004.1"/>
</dbReference>
<sequence>MKKNKHYLFLIVLGLIYNLYVIAQHDNRKKYSKKIELDFIEVSVNK</sequence>
<evidence type="ECO:0000313" key="3">
    <source>
        <dbReference type="Proteomes" id="UP000004478"/>
    </source>
</evidence>